<dbReference type="Proteomes" id="UP000218385">
    <property type="component" value="Chromosome"/>
</dbReference>
<dbReference type="InterPro" id="IPR001343">
    <property type="entry name" value="Hemolysn_Ca-bd"/>
</dbReference>
<evidence type="ECO:0000256" key="1">
    <source>
        <dbReference type="ARBA" id="ARBA00004613"/>
    </source>
</evidence>
<dbReference type="PANTHER" id="PTHR38340:SF1">
    <property type="entry name" value="S-LAYER PROTEIN"/>
    <property type="match status" value="1"/>
</dbReference>
<dbReference type="RefSeq" id="WP_096480923.1">
    <property type="nucleotide sequence ID" value="NZ_CP023466.1"/>
</dbReference>
<proteinExistence type="predicted"/>
<dbReference type="PANTHER" id="PTHR38340">
    <property type="entry name" value="S-LAYER PROTEIN"/>
    <property type="match status" value="1"/>
</dbReference>
<dbReference type="EMBL" id="CP023466">
    <property type="protein sequence ID" value="ATE79178.1"/>
    <property type="molecule type" value="Genomic_DNA"/>
</dbReference>
<evidence type="ECO:0000256" key="2">
    <source>
        <dbReference type="ARBA" id="ARBA00022525"/>
    </source>
</evidence>
<dbReference type="InterPro" id="IPR011049">
    <property type="entry name" value="Serralysin-like_metalloprot_C"/>
</dbReference>
<dbReference type="PROSITE" id="PS00330">
    <property type="entry name" value="HEMOLYSIN_CALCIUM"/>
    <property type="match status" value="5"/>
</dbReference>
<name>A0AB33EFD0_9PSED</name>
<keyword evidence="3" id="KW-0106">Calcium</keyword>
<dbReference type="Gene3D" id="2.150.10.10">
    <property type="entry name" value="Serralysin-like metalloprotease, C-terminal"/>
    <property type="match status" value="10"/>
</dbReference>
<keyword evidence="2" id="KW-0964">Secreted</keyword>
<comment type="subcellular location">
    <subcellularLocation>
        <location evidence="1">Secreted</location>
    </subcellularLocation>
</comment>
<accession>A0AB33EFD0</accession>
<dbReference type="InterPro" id="IPR050557">
    <property type="entry name" value="RTX_toxin/Mannuronan_C5-epim"/>
</dbReference>
<gene>
    <name evidence="4" type="ORF">CNN82_23170</name>
</gene>
<dbReference type="Pfam" id="PF00353">
    <property type="entry name" value="HemolysinCabind"/>
    <property type="match status" value="20"/>
</dbReference>
<protein>
    <submittedName>
        <fullName evidence="4">Calcium-binding protein</fullName>
    </submittedName>
</protein>
<dbReference type="GO" id="GO:0005576">
    <property type="term" value="C:extracellular region"/>
    <property type="evidence" value="ECO:0007669"/>
    <property type="project" value="UniProtKB-SubCell"/>
</dbReference>
<reference evidence="4 5" key="1">
    <citation type="submission" date="2017-09" db="EMBL/GenBank/DDBJ databases">
        <title>Complete Genome sequence of Lysobacter capsici KNU-15.</title>
        <authorList>
            <person name="Kim M.-C."/>
            <person name="Yi H."/>
            <person name="Lee D.-W."/>
            <person name="Shin J.-H."/>
        </authorList>
    </citation>
    <scope>NUCLEOTIDE SEQUENCE [LARGE SCALE GENOMIC DNA]</scope>
    <source>
        <strain evidence="4 5">KNU-15</strain>
    </source>
</reference>
<dbReference type="PRINTS" id="PR00313">
    <property type="entry name" value="CABNDNGRPT"/>
</dbReference>
<sequence>MAVIYGTNAADTLLGTAGDDQIRGLAGDDILNGGDGNDLLIGGAGADQLVGGAGIDTASYEDDNSGAGVTVNLKTGVHTGLAMGDTFNGIEVIRGTTYSDNFVSGAAADTFDGANGYDTVSYASSAQAINVTMANGAGTGTGGDAQGDVFSNMEVITGSAYDDVLTVTAGNITFNGGAGNDVYIINSTGSLGVVELAGGGDDEIRTNQASMGMSAEVERLTYTGTASFTGRGNAGDNIITGGAGNDLLIGGAGADQLIGGAGIDTASYEDDNSGVGVTVNLKTGVHTGLAKGDTFNGIEVIRGTTYSDNFVGGTAADTFDGANGYDTLSYATSTQAVNLTVAGTAGTGVGGDAQGDAFSNIEVITGSAYDDVFTLTTGNVTFNGGAGNDVYIINGTGSMGVGELAGGGDDEIRTNQASMGMSAEVERLTYTGTANFTGRGNAGDNIITGGAGNDLLIGGAGADQLIGGAGIDTVSYEDIVSGVGVTVNLKTGVHTGIAAGDTFSGIEVIRGSSYSDNFVAGTAADTFDGANGYDTLSYATSAQAVNLTVAGTAGTGVGGDAQGDAFSNIEGITGSAYDDVFTLTTGSVTFNGGAGNDVYIINGTGSMGVGELAGGGDDEIRTNQASMGMSAEVERLTYTGTANFTGRGNAGDNIITGGVGNDLFIGGAGADQFIGGAGTDIVSYEDSITSGVTVNLKTGVHTGVATGDSFSSIEVIRGSQNGDTFFSGVEANSFDGGTIGGGIDTVDYSLSAQAVNITLTTTGVGSGQGGDAQGDTYINIEKIVGSAQDDVFTTGAGTFTLQGGAGNDLYVINGPAYQTVIETAGGGDDEVRTSLASMTLSAEVERLTYTGTGNFTGTGNASNNIITAGAGNDLLLGGAGEDIFIGGAGTDIVSYDDATAGVTVNLKTGVHTGIATGDTFDGIEVIRGSKYSDTFGASAGVDKFEGGNTSADNMDVVDYSLSSAAINLTLSSGAGTGIGGDAEGDSFSGIEKVIGSAYDDVFNSTTIGNFNLQGGAGNDLYIVNNSATAVIIEAVDGGDDEVRTNIASMSLNNNVERLTYTGTGNFTGRGNASDNIITAGVGNDTLLGGGGADRFFGGSGTDTVSYDDSTVGVTLNFKTGVHSGIAAGDIYTDIEVIRGSQYGDTFMSGAAADKFDGGAGTAIDVADYSQSDQGVTLTLGASGVGTGTGSGGDAEGDSFSGIEKVVGSSNNDVFITNSNSAGFTVQGGLGDDVYVVNNANYGAIVELAGGGNDEVRTNQGYYLLNAGVENLTYTGTGSFQARGNALDNVITGGAGNDILMGGDGGDTFIGGDGIDTVSYNDIGPVGVTVNLKTGEHTAIAKGDTFDSIEKIVGSGRDDTFMGNEQANNFDGAFGRDTVSFAFENSAITLDLTQPLTGAAAGDTYTNIENWEGTAFNDTLIGGAGVETFIGGKGADFIDGGAGASDAAWYIGSTAAVQIDMLAGTVSGGDATGDVLVNIEGLHGSAFDDTLTGNAVQNELYGGEGNDLVYGGDGNDSIYGGKYEPYAFNGPDRSGPAEADRLFGGNGDDSMFGANNDAGSILHGDAGNDTITVYAGIAYGDDGSDSLVGMGPEYQLHGGAGSDTLILVGGGYAYGGEGSDTYKVQSSTSVMIKDDGSSSGDVVQLQNIQSYADVMIKTDGTNAYIFNAVEWNAGNQNNAVILADWYAGSNTIESFQTANGDVFTVPV</sequence>
<dbReference type="GO" id="GO:0005509">
    <property type="term" value="F:calcium ion binding"/>
    <property type="evidence" value="ECO:0007669"/>
    <property type="project" value="InterPro"/>
</dbReference>
<dbReference type="SUPFAM" id="SSF51120">
    <property type="entry name" value="beta-Roll"/>
    <property type="match status" value="11"/>
</dbReference>
<evidence type="ECO:0000313" key="5">
    <source>
        <dbReference type="Proteomes" id="UP000218385"/>
    </source>
</evidence>
<evidence type="ECO:0000256" key="3">
    <source>
        <dbReference type="ARBA" id="ARBA00022837"/>
    </source>
</evidence>
<dbReference type="InterPro" id="IPR018511">
    <property type="entry name" value="Hemolysin-typ_Ca-bd_CS"/>
</dbReference>
<organism evidence="4 5">
    <name type="scientific">Pseudomonas frederiksbergensis</name>
    <dbReference type="NCBI Taxonomy" id="104087"/>
    <lineage>
        <taxon>Bacteria</taxon>
        <taxon>Pseudomonadati</taxon>
        <taxon>Pseudomonadota</taxon>
        <taxon>Gammaproteobacteria</taxon>
        <taxon>Pseudomonadales</taxon>
        <taxon>Pseudomonadaceae</taxon>
        <taxon>Pseudomonas</taxon>
    </lineage>
</organism>
<evidence type="ECO:0000313" key="4">
    <source>
        <dbReference type="EMBL" id="ATE79178.1"/>
    </source>
</evidence>